<gene>
    <name evidence="1" type="ORF">Val02_37960</name>
</gene>
<dbReference type="PANTHER" id="PTHR38479">
    <property type="entry name" value="LMO0824 PROTEIN"/>
    <property type="match status" value="1"/>
</dbReference>
<accession>A0A8J3YN31</accession>
<proteinExistence type="predicted"/>
<protein>
    <recommendedName>
        <fullName evidence="3">Winged helix DNA-binding domain-containing protein</fullName>
    </recommendedName>
</protein>
<dbReference type="RefSeq" id="WP_203900441.1">
    <property type="nucleotide sequence ID" value="NZ_BOPF01000013.1"/>
</dbReference>
<name>A0A8J3YN31_9ACTN</name>
<dbReference type="PANTHER" id="PTHR38479:SF2">
    <property type="entry name" value="WINGED HELIX DNA-BINDING DOMAIN-CONTAINING PROTEIN"/>
    <property type="match status" value="1"/>
</dbReference>
<evidence type="ECO:0000313" key="2">
    <source>
        <dbReference type="Proteomes" id="UP000619260"/>
    </source>
</evidence>
<keyword evidence="2" id="KW-1185">Reference proteome</keyword>
<dbReference type="InterPro" id="IPR009351">
    <property type="entry name" value="AlkZ-like"/>
</dbReference>
<reference evidence="1" key="1">
    <citation type="submission" date="2021-01" db="EMBL/GenBank/DDBJ databases">
        <title>Whole genome shotgun sequence of Virgisporangium aliadipatigenens NBRC 105644.</title>
        <authorList>
            <person name="Komaki H."/>
            <person name="Tamura T."/>
        </authorList>
    </citation>
    <scope>NUCLEOTIDE SEQUENCE</scope>
    <source>
        <strain evidence="1">NBRC 105644</strain>
    </source>
</reference>
<dbReference type="AlphaFoldDB" id="A0A8J3YN31"/>
<dbReference type="Pfam" id="PF06224">
    <property type="entry name" value="AlkZ-like"/>
    <property type="match status" value="1"/>
</dbReference>
<evidence type="ECO:0008006" key="3">
    <source>
        <dbReference type="Google" id="ProtNLM"/>
    </source>
</evidence>
<dbReference type="EMBL" id="BOPF01000013">
    <property type="protein sequence ID" value="GIJ46910.1"/>
    <property type="molecule type" value="Genomic_DNA"/>
</dbReference>
<sequence>MRFTVAERRARLAHRHRLATVGTDPVGVAEDLVALHATDPATVYLSVAARLAAPHADGVADALYERRTLIRMLGMRRTMFVVPVGTAPVVQAACTDTIAVTERRRLLQHLAKAGLGDEAWLADVERCTLDALEKRGSATAAQLSTDEPRLRLQLPANPEKSYETPQNITTRVLSVLAARGMIVRGRPRGTWISSQYEWSPAGNWLPAGREAVPPEEARVRLARLWLQAYGPASVADLKWWTGWTLTHTRAALAGADAVAVDLDGTAGVALADDLDPTPEPAPWVALLPALDPTVMGWVERDWYLGAHGPALFDRTGNAGPTVWAHGRVVGGWGQRADGTVAVRLLEDVGGEASAAIDAAANALGEWLGPIRITPRFRTPLERELAAG</sequence>
<organism evidence="1 2">
    <name type="scientific">Virgisporangium aliadipatigenens</name>
    <dbReference type="NCBI Taxonomy" id="741659"/>
    <lineage>
        <taxon>Bacteria</taxon>
        <taxon>Bacillati</taxon>
        <taxon>Actinomycetota</taxon>
        <taxon>Actinomycetes</taxon>
        <taxon>Micromonosporales</taxon>
        <taxon>Micromonosporaceae</taxon>
        <taxon>Virgisporangium</taxon>
    </lineage>
</organism>
<evidence type="ECO:0000313" key="1">
    <source>
        <dbReference type="EMBL" id="GIJ46910.1"/>
    </source>
</evidence>
<dbReference type="Proteomes" id="UP000619260">
    <property type="component" value="Unassembled WGS sequence"/>
</dbReference>
<comment type="caution">
    <text evidence="1">The sequence shown here is derived from an EMBL/GenBank/DDBJ whole genome shotgun (WGS) entry which is preliminary data.</text>
</comment>